<protein>
    <recommendedName>
        <fullName evidence="3">Carbohydrate kinase PfkB domain-containing protein</fullName>
    </recommendedName>
</protein>
<dbReference type="Pfam" id="PF00294">
    <property type="entry name" value="PfkB"/>
    <property type="match status" value="1"/>
</dbReference>
<dbReference type="SUPFAM" id="SSF53613">
    <property type="entry name" value="Ribokinase-like"/>
    <property type="match status" value="1"/>
</dbReference>
<dbReference type="GO" id="GO:0016301">
    <property type="term" value="F:kinase activity"/>
    <property type="evidence" value="ECO:0007669"/>
    <property type="project" value="UniProtKB-KW"/>
</dbReference>
<dbReference type="EMBL" id="MHIN01000014">
    <property type="protein sequence ID" value="OGY55502.1"/>
    <property type="molecule type" value="Genomic_DNA"/>
</dbReference>
<feature type="domain" description="Carbohydrate kinase PfkB" evidence="3">
    <location>
        <begin position="54"/>
        <end position="272"/>
    </location>
</feature>
<evidence type="ECO:0000256" key="1">
    <source>
        <dbReference type="ARBA" id="ARBA00022679"/>
    </source>
</evidence>
<keyword evidence="2" id="KW-0418">Kinase</keyword>
<reference evidence="4 5" key="1">
    <citation type="journal article" date="2016" name="Nat. Commun.">
        <title>Thousands of microbial genomes shed light on interconnected biogeochemical processes in an aquifer system.</title>
        <authorList>
            <person name="Anantharaman K."/>
            <person name="Brown C.T."/>
            <person name="Hug L.A."/>
            <person name="Sharon I."/>
            <person name="Castelle C.J."/>
            <person name="Probst A.J."/>
            <person name="Thomas B.C."/>
            <person name="Singh A."/>
            <person name="Wilkins M.J."/>
            <person name="Karaoz U."/>
            <person name="Brodie E.L."/>
            <person name="Williams K.H."/>
            <person name="Hubbard S.S."/>
            <person name="Banfield J.F."/>
        </authorList>
    </citation>
    <scope>NUCLEOTIDE SEQUENCE [LARGE SCALE GENOMIC DNA]</scope>
</reference>
<organism evidence="4 5">
    <name type="scientific">Candidatus Buchananbacteria bacterium RIFCSPLOWO2_01_FULL_40_23b</name>
    <dbReference type="NCBI Taxonomy" id="1797544"/>
    <lineage>
        <taxon>Bacteria</taxon>
        <taxon>Candidatus Buchananiibacteriota</taxon>
    </lineage>
</organism>
<keyword evidence="1" id="KW-0808">Transferase</keyword>
<evidence type="ECO:0000313" key="5">
    <source>
        <dbReference type="Proteomes" id="UP000178122"/>
    </source>
</evidence>
<dbReference type="Proteomes" id="UP000178122">
    <property type="component" value="Unassembled WGS sequence"/>
</dbReference>
<dbReference type="PANTHER" id="PTHR10584">
    <property type="entry name" value="SUGAR KINASE"/>
    <property type="match status" value="1"/>
</dbReference>
<comment type="caution">
    <text evidence="4">The sequence shown here is derived from an EMBL/GenBank/DDBJ whole genome shotgun (WGS) entry which is preliminary data.</text>
</comment>
<dbReference type="PANTHER" id="PTHR10584:SF166">
    <property type="entry name" value="RIBOKINASE"/>
    <property type="match status" value="1"/>
</dbReference>
<proteinExistence type="predicted"/>
<gene>
    <name evidence="4" type="ORF">A2912_06145</name>
</gene>
<evidence type="ECO:0000259" key="3">
    <source>
        <dbReference type="Pfam" id="PF00294"/>
    </source>
</evidence>
<sequence length="279" mass="30755">MPKEIQVVFTGGDIAWNIDRVYDMNGQFDEEKSVGGSVYYCAIGARAALRDLGVGVVGNIGEDFPLDHLCQRGIDITGVKVSPQEPTAQFLLEQFPGNKRKFSAVRGAAEHVDTTIFPDTYRKAQYIHLSTGLPQHQMEWIKFFQNNHVPATLSADTFEQFVLDHPEKTRSVLAQIQLMFINEDELDYLREQGEVSYTIPTILKRGSQGAVYIENDYSVSIPAPAVTAVETTGAGDVLAGAFLALRSADMPIDKALEHAVAIASESVTKFGIEHILSYE</sequence>
<dbReference type="InterPro" id="IPR029056">
    <property type="entry name" value="Ribokinase-like"/>
</dbReference>
<evidence type="ECO:0000256" key="2">
    <source>
        <dbReference type="ARBA" id="ARBA00022777"/>
    </source>
</evidence>
<name>A0A1G1YT07_9BACT</name>
<dbReference type="AlphaFoldDB" id="A0A1G1YT07"/>
<dbReference type="InterPro" id="IPR011611">
    <property type="entry name" value="PfkB_dom"/>
</dbReference>
<evidence type="ECO:0000313" key="4">
    <source>
        <dbReference type="EMBL" id="OGY55502.1"/>
    </source>
</evidence>
<dbReference type="Gene3D" id="3.40.1190.20">
    <property type="match status" value="1"/>
</dbReference>
<accession>A0A1G1YT07</accession>